<dbReference type="Pfam" id="PF00860">
    <property type="entry name" value="Xan_ur_permease"/>
    <property type="match status" value="1"/>
</dbReference>
<feature type="transmembrane region" description="Helical" evidence="7">
    <location>
        <begin position="60"/>
        <end position="83"/>
    </location>
</feature>
<dbReference type="GO" id="GO:0005345">
    <property type="term" value="F:purine nucleobase transmembrane transporter activity"/>
    <property type="evidence" value="ECO:0007669"/>
    <property type="project" value="TreeGrafter"/>
</dbReference>
<evidence type="ECO:0000313" key="8">
    <source>
        <dbReference type="EMBL" id="RDY23894.1"/>
    </source>
</evidence>
<organism evidence="8 9">
    <name type="scientific">Romboutsia maritimum</name>
    <dbReference type="NCBI Taxonomy" id="2020948"/>
    <lineage>
        <taxon>Bacteria</taxon>
        <taxon>Bacillati</taxon>
        <taxon>Bacillota</taxon>
        <taxon>Clostridia</taxon>
        <taxon>Peptostreptococcales</taxon>
        <taxon>Peptostreptococcaceae</taxon>
        <taxon>Romboutsia</taxon>
    </lineage>
</organism>
<evidence type="ECO:0000256" key="3">
    <source>
        <dbReference type="ARBA" id="ARBA00022448"/>
    </source>
</evidence>
<proteinExistence type="inferred from homology"/>
<dbReference type="EMBL" id="NOJZ02000007">
    <property type="protein sequence ID" value="RDY23894.1"/>
    <property type="molecule type" value="Genomic_DNA"/>
</dbReference>
<evidence type="ECO:0000256" key="2">
    <source>
        <dbReference type="ARBA" id="ARBA00005697"/>
    </source>
</evidence>
<evidence type="ECO:0000256" key="6">
    <source>
        <dbReference type="ARBA" id="ARBA00023136"/>
    </source>
</evidence>
<comment type="caution">
    <text evidence="8">The sequence shown here is derived from an EMBL/GenBank/DDBJ whole genome shotgun (WGS) entry which is preliminary data.</text>
</comment>
<keyword evidence="6 7" id="KW-0472">Membrane</keyword>
<sequence>MRETEIEERGMNEKTITLKNYDFKTEVLGGMTTFIASVYIIMTNALILSDAGISPDAAMIATIFTCAVSTMLMGLTSDTPFIVVPGMGINSLFTYTIVNSMGLSWQEALGAVFISGIIFTLIASTKITPILMKSIPNNLKHSITVGVGLLILFIGLQKSGLVVSSKNTMVGLGDLSNKETLLSLITLVIILILNIKKINGNLLISIIIGTVLSLFMGITSLNNLDFAAFNIGAFKEIFLGMSFKNILSVPFFVAVLSITVVIVFENMGILYGQIDAINREEDFQKSFRIAGISNMIAGAFGTSPTIVAAENFSGISVGARGRVAAFTSAILFLLSLFLIPVLKLIPNGVISAVLIFIGILMIETFFDLEKGDIIDTISMVIIITLIPFTYNIVNGISLGFIVYTLLKIATNKYKEVSPAMYVLTILFILNFILNIKMGISH</sequence>
<dbReference type="PANTHER" id="PTHR43337">
    <property type="entry name" value="XANTHINE/URACIL PERMEASE C887.17-RELATED"/>
    <property type="match status" value="1"/>
</dbReference>
<gene>
    <name evidence="8" type="ORF">CHF27_005955</name>
</gene>
<dbReference type="PANTHER" id="PTHR43337:SF2">
    <property type="entry name" value="XANTHINE_URACIL PERMEASE"/>
    <property type="match status" value="1"/>
</dbReference>
<evidence type="ECO:0000256" key="5">
    <source>
        <dbReference type="ARBA" id="ARBA00022989"/>
    </source>
</evidence>
<dbReference type="AlphaFoldDB" id="A0A255HPK4"/>
<keyword evidence="3" id="KW-0813">Transport</keyword>
<comment type="subcellular location">
    <subcellularLocation>
        <location evidence="1">Membrane</location>
        <topology evidence="1">Multi-pass membrane protein</topology>
    </subcellularLocation>
</comment>
<name>A0A255HPK4_9FIRM</name>
<feature type="transmembrane region" description="Helical" evidence="7">
    <location>
        <begin position="323"/>
        <end position="342"/>
    </location>
</feature>
<dbReference type="Proteomes" id="UP000243494">
    <property type="component" value="Unassembled WGS sequence"/>
</dbReference>
<comment type="similarity">
    <text evidence="2">Belongs to the nucleobase:cation symporter-2 (NCS2) (TC 2.A.40) family. Azg-like subfamily.</text>
</comment>
<reference evidence="8 9" key="1">
    <citation type="journal article" date="2017" name="Genome Announc.">
        <title>Draft Genome Sequence of Romboutsia maritimum sp. nov. Strain CCRI-22766(T), Isolated from Coastal Estuarine Mud.</title>
        <authorList>
            <person name="Maheux A.F."/>
            <person name="Boudreau D.K."/>
            <person name="Berube E."/>
            <person name="Boissinot M."/>
            <person name="Raymond F."/>
            <person name="Brodeur S."/>
            <person name="Corbeil J."/>
            <person name="Brightwell G."/>
            <person name="Broda D."/>
            <person name="Omar R.F."/>
            <person name="Bergeron M.G."/>
        </authorList>
    </citation>
    <scope>NUCLEOTIDE SEQUENCE [LARGE SCALE GENOMIC DNA]</scope>
    <source>
        <strain evidence="8 9">CCRI-22766</strain>
    </source>
</reference>
<feature type="transmembrane region" description="Helical" evidence="7">
    <location>
        <begin position="180"/>
        <end position="195"/>
    </location>
</feature>
<protein>
    <submittedName>
        <fullName evidence="8">NCS2 family permease</fullName>
    </submittedName>
</protein>
<dbReference type="InterPro" id="IPR045018">
    <property type="entry name" value="Azg-like"/>
</dbReference>
<evidence type="ECO:0000256" key="4">
    <source>
        <dbReference type="ARBA" id="ARBA00022692"/>
    </source>
</evidence>
<feature type="transmembrane region" description="Helical" evidence="7">
    <location>
        <begin position="348"/>
        <end position="368"/>
    </location>
</feature>
<feature type="transmembrane region" description="Helical" evidence="7">
    <location>
        <begin position="103"/>
        <end position="122"/>
    </location>
</feature>
<feature type="transmembrane region" description="Helical" evidence="7">
    <location>
        <begin position="380"/>
        <end position="406"/>
    </location>
</feature>
<evidence type="ECO:0000313" key="9">
    <source>
        <dbReference type="Proteomes" id="UP000243494"/>
    </source>
</evidence>
<accession>A0A255HPK4</accession>
<dbReference type="GO" id="GO:0005886">
    <property type="term" value="C:plasma membrane"/>
    <property type="evidence" value="ECO:0007669"/>
    <property type="project" value="TreeGrafter"/>
</dbReference>
<feature type="transmembrane region" description="Helical" evidence="7">
    <location>
        <begin position="241"/>
        <end position="264"/>
    </location>
</feature>
<dbReference type="OrthoDB" id="9808458at2"/>
<keyword evidence="9" id="KW-1185">Reference proteome</keyword>
<dbReference type="RefSeq" id="WP_095405065.1">
    <property type="nucleotide sequence ID" value="NZ_NOJZ02000007.1"/>
</dbReference>
<feature type="transmembrane region" description="Helical" evidence="7">
    <location>
        <begin position="143"/>
        <end position="160"/>
    </location>
</feature>
<evidence type="ECO:0000256" key="7">
    <source>
        <dbReference type="SAM" id="Phobius"/>
    </source>
</evidence>
<keyword evidence="5 7" id="KW-1133">Transmembrane helix</keyword>
<feature type="transmembrane region" description="Helical" evidence="7">
    <location>
        <begin position="418"/>
        <end position="435"/>
    </location>
</feature>
<feature type="transmembrane region" description="Helical" evidence="7">
    <location>
        <begin position="202"/>
        <end position="221"/>
    </location>
</feature>
<dbReference type="InterPro" id="IPR006043">
    <property type="entry name" value="NCS2"/>
</dbReference>
<feature type="transmembrane region" description="Helical" evidence="7">
    <location>
        <begin position="27"/>
        <end position="48"/>
    </location>
</feature>
<evidence type="ECO:0000256" key="1">
    <source>
        <dbReference type="ARBA" id="ARBA00004141"/>
    </source>
</evidence>
<keyword evidence="4 7" id="KW-0812">Transmembrane</keyword>